<accession>A0A9D9HQA6</accession>
<feature type="transmembrane region" description="Helical" evidence="1">
    <location>
        <begin position="7"/>
        <end position="32"/>
    </location>
</feature>
<keyword evidence="1" id="KW-0472">Membrane</keyword>
<gene>
    <name evidence="2" type="ORF">IAA81_07165</name>
</gene>
<dbReference type="Gene3D" id="1.25.40.10">
    <property type="entry name" value="Tetratricopeptide repeat domain"/>
    <property type="match status" value="1"/>
</dbReference>
<evidence type="ECO:0000256" key="1">
    <source>
        <dbReference type="SAM" id="Phobius"/>
    </source>
</evidence>
<keyword evidence="1" id="KW-0812">Transmembrane</keyword>
<organism evidence="2 3">
    <name type="scientific">Candidatus Gallitreponema excrementavium</name>
    <dbReference type="NCBI Taxonomy" id="2840840"/>
    <lineage>
        <taxon>Bacteria</taxon>
        <taxon>Pseudomonadati</taxon>
        <taxon>Spirochaetota</taxon>
        <taxon>Spirochaetia</taxon>
        <taxon>Spirochaetales</taxon>
        <taxon>Candidatus Gallitreponema</taxon>
    </lineage>
</organism>
<evidence type="ECO:0000313" key="3">
    <source>
        <dbReference type="Proteomes" id="UP000823638"/>
    </source>
</evidence>
<reference evidence="2" key="1">
    <citation type="submission" date="2020-10" db="EMBL/GenBank/DDBJ databases">
        <authorList>
            <person name="Gilroy R."/>
        </authorList>
    </citation>
    <scope>NUCLEOTIDE SEQUENCE</scope>
    <source>
        <strain evidence="2">10532</strain>
    </source>
</reference>
<comment type="caution">
    <text evidence="2">The sequence shown here is derived from an EMBL/GenBank/DDBJ whole genome shotgun (WGS) entry which is preliminary data.</text>
</comment>
<dbReference type="SUPFAM" id="SSF48452">
    <property type="entry name" value="TPR-like"/>
    <property type="match status" value="1"/>
</dbReference>
<name>A0A9D9HQA6_9SPIR</name>
<dbReference type="InterPro" id="IPR011990">
    <property type="entry name" value="TPR-like_helical_dom_sf"/>
</dbReference>
<proteinExistence type="predicted"/>
<dbReference type="Proteomes" id="UP000823638">
    <property type="component" value="Unassembled WGS sequence"/>
</dbReference>
<sequence length="278" mass="32441">MKFISSFIIISIVIFSLFFSLIFVSSKIFLHYDMEGLWITYRPFFIIQILVLFLAGIAIALIWIYGGKKLSYIENEDWPGLASYMETRILDKGRLSGKNLKLFLNSHFLSGDFETVKSSIPVIRNKNPDFFNKNRANLGYVYILTKEYRQAADFFEDSCNTVKENPLLRFFYGYSLYASNQKEAAVKNLFPLLESYNPLFKLLSAYGIKRIMDLSFIFLGEEKKNIETSLEKIKKELKPGLTMKKSPVKACFLKEQKEVYCPAIKPWYEKSLLWLKEE</sequence>
<feature type="transmembrane region" description="Helical" evidence="1">
    <location>
        <begin position="44"/>
        <end position="65"/>
    </location>
</feature>
<dbReference type="EMBL" id="JADIMM010000082">
    <property type="protein sequence ID" value="MBO8457992.1"/>
    <property type="molecule type" value="Genomic_DNA"/>
</dbReference>
<dbReference type="AlphaFoldDB" id="A0A9D9HQA6"/>
<reference evidence="2" key="2">
    <citation type="journal article" date="2021" name="PeerJ">
        <title>Extensive microbial diversity within the chicken gut microbiome revealed by metagenomics and culture.</title>
        <authorList>
            <person name="Gilroy R."/>
            <person name="Ravi A."/>
            <person name="Getino M."/>
            <person name="Pursley I."/>
            <person name="Horton D.L."/>
            <person name="Alikhan N.F."/>
            <person name="Baker D."/>
            <person name="Gharbi K."/>
            <person name="Hall N."/>
            <person name="Watson M."/>
            <person name="Adriaenssens E.M."/>
            <person name="Foster-Nyarko E."/>
            <person name="Jarju S."/>
            <person name="Secka A."/>
            <person name="Antonio M."/>
            <person name="Oren A."/>
            <person name="Chaudhuri R.R."/>
            <person name="La Ragione R."/>
            <person name="Hildebrand F."/>
            <person name="Pallen M.J."/>
        </authorList>
    </citation>
    <scope>NUCLEOTIDE SEQUENCE</scope>
    <source>
        <strain evidence="2">10532</strain>
    </source>
</reference>
<protein>
    <submittedName>
        <fullName evidence="2">Uncharacterized protein</fullName>
    </submittedName>
</protein>
<keyword evidence="1" id="KW-1133">Transmembrane helix</keyword>
<evidence type="ECO:0000313" key="2">
    <source>
        <dbReference type="EMBL" id="MBO8457992.1"/>
    </source>
</evidence>